<evidence type="ECO:0000256" key="1">
    <source>
        <dbReference type="ARBA" id="ARBA00005801"/>
    </source>
</evidence>
<dbReference type="InterPro" id="IPR050882">
    <property type="entry name" value="Prepilin_peptidase/N-MTase"/>
</dbReference>
<feature type="transmembrane region" description="Helical" evidence="2">
    <location>
        <begin position="6"/>
        <end position="25"/>
    </location>
</feature>
<dbReference type="PANTHER" id="PTHR30487:SF0">
    <property type="entry name" value="PREPILIN LEADER PEPTIDASE_N-METHYLTRANSFERASE-RELATED"/>
    <property type="match status" value="1"/>
</dbReference>
<comment type="caution">
    <text evidence="4">The sequence shown here is derived from an EMBL/GenBank/DDBJ whole genome shotgun (WGS) entry which is preliminary data.</text>
</comment>
<keyword evidence="2" id="KW-0812">Transmembrane</keyword>
<name>A0A918DG42_9ALTE</name>
<dbReference type="GO" id="GO:0006465">
    <property type="term" value="P:signal peptide processing"/>
    <property type="evidence" value="ECO:0007669"/>
    <property type="project" value="TreeGrafter"/>
</dbReference>
<feature type="domain" description="Prepilin type IV endopeptidase peptidase" evidence="3">
    <location>
        <begin position="12"/>
        <end position="113"/>
    </location>
</feature>
<dbReference type="Gene3D" id="1.20.120.1220">
    <property type="match status" value="1"/>
</dbReference>
<comment type="similarity">
    <text evidence="1">Belongs to the peptidase A24 family.</text>
</comment>
<dbReference type="InterPro" id="IPR000045">
    <property type="entry name" value="Prepilin_IV_endopep_pep"/>
</dbReference>
<gene>
    <name evidence="4" type="ORF">GCM10010982_06010</name>
</gene>
<dbReference type="Proteomes" id="UP000606935">
    <property type="component" value="Unassembled WGS sequence"/>
</dbReference>
<keyword evidence="5" id="KW-1185">Reference proteome</keyword>
<evidence type="ECO:0000313" key="5">
    <source>
        <dbReference type="Proteomes" id="UP000606935"/>
    </source>
</evidence>
<dbReference type="GO" id="GO:0005886">
    <property type="term" value="C:plasma membrane"/>
    <property type="evidence" value="ECO:0007669"/>
    <property type="project" value="TreeGrafter"/>
</dbReference>
<proteinExistence type="inferred from homology"/>
<sequence>MTSSILMLQIAVTACTLGLAVYFDFRDMRIPNKLCVLALIAGLLVNTVASGWLGLSLALAGAVLGLGLLFPIYYKGFLGAGDVKLMTALGAVIGPQQLLWTLAFGIMAGGVISALLGLHQAGFGGLKQTAARLYYCIGLRRYIPPSNTELASVQVPYAPSLAIGWLLAFYLYGDNQHLVAGFMQLLG</sequence>
<organism evidence="4 5">
    <name type="scientific">Bowmanella pacifica</name>
    <dbReference type="NCBI Taxonomy" id="502051"/>
    <lineage>
        <taxon>Bacteria</taxon>
        <taxon>Pseudomonadati</taxon>
        <taxon>Pseudomonadota</taxon>
        <taxon>Gammaproteobacteria</taxon>
        <taxon>Alteromonadales</taxon>
        <taxon>Alteromonadaceae</taxon>
        <taxon>Bowmanella</taxon>
    </lineage>
</organism>
<evidence type="ECO:0000313" key="4">
    <source>
        <dbReference type="EMBL" id="GGO65075.1"/>
    </source>
</evidence>
<dbReference type="RefSeq" id="WP_188690078.1">
    <property type="nucleotide sequence ID" value="NZ_BMLS01000001.1"/>
</dbReference>
<evidence type="ECO:0000256" key="2">
    <source>
        <dbReference type="SAM" id="Phobius"/>
    </source>
</evidence>
<feature type="transmembrane region" description="Helical" evidence="2">
    <location>
        <begin position="98"/>
        <end position="118"/>
    </location>
</feature>
<reference evidence="4" key="2">
    <citation type="submission" date="2020-09" db="EMBL/GenBank/DDBJ databases">
        <authorList>
            <person name="Sun Q."/>
            <person name="Zhou Y."/>
        </authorList>
    </citation>
    <scope>NUCLEOTIDE SEQUENCE</scope>
    <source>
        <strain evidence="4">CGMCC 1.7086</strain>
    </source>
</reference>
<keyword evidence="2" id="KW-1133">Transmembrane helix</keyword>
<feature type="transmembrane region" description="Helical" evidence="2">
    <location>
        <begin position="34"/>
        <end position="53"/>
    </location>
</feature>
<dbReference type="GO" id="GO:0004190">
    <property type="term" value="F:aspartic-type endopeptidase activity"/>
    <property type="evidence" value="ECO:0007669"/>
    <property type="project" value="InterPro"/>
</dbReference>
<accession>A0A918DG42</accession>
<dbReference type="AlphaFoldDB" id="A0A918DG42"/>
<dbReference type="Pfam" id="PF01478">
    <property type="entry name" value="Peptidase_A24"/>
    <property type="match status" value="1"/>
</dbReference>
<reference evidence="4" key="1">
    <citation type="journal article" date="2014" name="Int. J. Syst. Evol. Microbiol.">
        <title>Complete genome sequence of Corynebacterium casei LMG S-19264T (=DSM 44701T), isolated from a smear-ripened cheese.</title>
        <authorList>
            <consortium name="US DOE Joint Genome Institute (JGI-PGF)"/>
            <person name="Walter F."/>
            <person name="Albersmeier A."/>
            <person name="Kalinowski J."/>
            <person name="Ruckert C."/>
        </authorList>
    </citation>
    <scope>NUCLEOTIDE SEQUENCE</scope>
    <source>
        <strain evidence="4">CGMCC 1.7086</strain>
    </source>
</reference>
<protein>
    <submittedName>
        <fullName evidence="4">Pilus assembly-related outer membrane protein</fullName>
    </submittedName>
</protein>
<feature type="transmembrane region" description="Helical" evidence="2">
    <location>
        <begin position="59"/>
        <end position="77"/>
    </location>
</feature>
<keyword evidence="2" id="KW-0472">Membrane</keyword>
<dbReference type="EMBL" id="BMLS01000001">
    <property type="protein sequence ID" value="GGO65075.1"/>
    <property type="molecule type" value="Genomic_DNA"/>
</dbReference>
<feature type="transmembrane region" description="Helical" evidence="2">
    <location>
        <begin position="155"/>
        <end position="173"/>
    </location>
</feature>
<evidence type="ECO:0000259" key="3">
    <source>
        <dbReference type="Pfam" id="PF01478"/>
    </source>
</evidence>
<dbReference type="PANTHER" id="PTHR30487">
    <property type="entry name" value="TYPE 4 PREPILIN-LIKE PROTEINS LEADER PEPTIDE-PROCESSING ENZYME"/>
    <property type="match status" value="1"/>
</dbReference>